<feature type="non-terminal residue" evidence="2">
    <location>
        <position position="525"/>
    </location>
</feature>
<keyword evidence="1" id="KW-0472">Membrane</keyword>
<protein>
    <submittedName>
        <fullName evidence="2">Transmembrane domain-containing protein</fullName>
    </submittedName>
</protein>
<sequence>MFTKRIYLLARCCDLRVLFFKHLLKKFLLSYGYTVGVTMIFTLMTGVLGLLSQSFFTNNLINLMIILVPLIVHILYFTNSIISRSLCCLIITQLLNPYLKVQIQITSDLIQFMMLFVTLIYFTAESINDTPISYQIKTRASAFKVATMKMVSMQTFGFLVLQYYFQSEKTYVIFSIIIISSFTRRFFNQLLNEPIPELSNQVVLSAACLNLSIYLGERTQQNQDYLKSIFNKQQHGNMSYTSRIDSFVTLHLISSVQRASMQFQDYQIQELQTAAKRLLSKQQPHIFSADETITCNIAYLDFLFNTVFDLSTRLFCSAGQLESISKLMAKFGKILRPELLQQLNVQNVDDPELKFKDEDINAEYGLNLNQDGDDFQKHNLTFTQKIVSQTKISKLTVLKALFLRQITLDDIITGQQYQKLQQIEENDLRIKELNKKKRFNFISNIITLSYIRAKINQQQSNVQDVRVLRQVIGVFIDILVKIKQHDGYSVSKQVVMDMYKIIQTWTERRVPEVGIAIQVGNAVME</sequence>
<keyword evidence="1" id="KW-1133">Transmembrane helix</keyword>
<feature type="transmembrane region" description="Helical" evidence="1">
    <location>
        <begin position="63"/>
        <end position="82"/>
    </location>
</feature>
<accession>A0A146K8C1</accession>
<evidence type="ECO:0000313" key="2">
    <source>
        <dbReference type="EMBL" id="JAP91729.1"/>
    </source>
</evidence>
<reference evidence="2" key="1">
    <citation type="submission" date="2015-07" db="EMBL/GenBank/DDBJ databases">
        <title>Adaptation to a free-living lifestyle via gene acquisitions in the diplomonad Trepomonas sp. PC1.</title>
        <authorList>
            <person name="Xu F."/>
            <person name="Jerlstrom-Hultqvist J."/>
            <person name="Kolisko M."/>
            <person name="Simpson A.G.B."/>
            <person name="Roger A.J."/>
            <person name="Svard S.G."/>
            <person name="Andersson J.O."/>
        </authorList>
    </citation>
    <scope>NUCLEOTIDE SEQUENCE</scope>
    <source>
        <strain evidence="2">PC1</strain>
    </source>
</reference>
<feature type="transmembrane region" description="Helical" evidence="1">
    <location>
        <begin position="28"/>
        <end position="51"/>
    </location>
</feature>
<gene>
    <name evidence="2" type="ORF">TPC1_16566</name>
</gene>
<name>A0A146K8C1_9EUKA</name>
<organism evidence="2">
    <name type="scientific">Trepomonas sp. PC1</name>
    <dbReference type="NCBI Taxonomy" id="1076344"/>
    <lineage>
        <taxon>Eukaryota</taxon>
        <taxon>Metamonada</taxon>
        <taxon>Diplomonadida</taxon>
        <taxon>Hexamitidae</taxon>
        <taxon>Hexamitinae</taxon>
        <taxon>Trepomonas</taxon>
    </lineage>
</organism>
<dbReference type="AlphaFoldDB" id="A0A146K8C1"/>
<evidence type="ECO:0000256" key="1">
    <source>
        <dbReference type="SAM" id="Phobius"/>
    </source>
</evidence>
<dbReference type="EMBL" id="GDID01004877">
    <property type="protein sequence ID" value="JAP91729.1"/>
    <property type="molecule type" value="Transcribed_RNA"/>
</dbReference>
<keyword evidence="1 2" id="KW-0812">Transmembrane</keyword>
<proteinExistence type="predicted"/>